<dbReference type="AlphaFoldDB" id="A0AA96ZV65"/>
<dbReference type="InterPro" id="IPR034480">
    <property type="entry name" value="Heme_synthase-like"/>
</dbReference>
<dbReference type="PANTHER" id="PTHR11228">
    <property type="entry name" value="RADICAL SAM DOMAIN PROTEIN"/>
    <property type="match status" value="1"/>
</dbReference>
<keyword evidence="6" id="KW-0411">Iron-sulfur</keyword>
<dbReference type="InterPro" id="IPR050377">
    <property type="entry name" value="Radical_SAM_PqqE_MftC-like"/>
</dbReference>
<dbReference type="EC" id="2.-.-.-" evidence="9"/>
<dbReference type="Proteomes" id="UP001303587">
    <property type="component" value="Chromosome"/>
</dbReference>
<accession>A0AA96ZV65</accession>
<sequence>MIGISKLYCGTVEPSDALRYNRDSKRLPSHLLQFSADKKPVVVWNMTKRCNLKCVHCYAHAIDPSVATPDELTTAEGKALIDDLAAFGSPVILFSGGEPLLRDDLVELAKYAKEKGMRAVISTNGTLITKEKAKQLKEVGLSYVGISLDGMEKVNDSFRGHKGAFLEAMEGLKNCREEGIKVGLRFTINKNNVSEIPAVFDLLERENVPRICFYHLVYSGRGSDMVDEDLTPEESRAAVDLIMEKTAELHARGYLAEVLTVDNHCDAPYIYLRLLEENPKRAAEVYELLKMNQGNSTGIGIGCVSWDGSVHADQFWRHHTFGNIRERKFSEIWTDTSDPLMKGLKNRKELLMQNAPKCARCQWVDVCNGNFRVRAEAVSGNVWGDDPACYLTEKEITEIPEALKK</sequence>
<reference evidence="9 10" key="1">
    <citation type="submission" date="2023-07" db="EMBL/GenBank/DDBJ databases">
        <title>Closed genoem sequence of Methanosarcinaceae archaeon Ac7.</title>
        <authorList>
            <person name="Poehlein A."/>
            <person name="Protasov E."/>
            <person name="Platt K."/>
            <person name="Reeh H."/>
            <person name="Daniel R."/>
            <person name="Brune A."/>
        </authorList>
    </citation>
    <scope>NUCLEOTIDE SEQUENCE [LARGE SCALE GENOMIC DNA]</scope>
    <source>
        <strain evidence="9 10">Ac7</strain>
    </source>
</reference>
<dbReference type="InterPro" id="IPR007197">
    <property type="entry name" value="rSAM"/>
</dbReference>
<dbReference type="CDD" id="cd21123">
    <property type="entry name" value="SPASM_MftC-like"/>
    <property type="match status" value="1"/>
</dbReference>
<dbReference type="FunFam" id="3.20.20.70:FF:000188">
    <property type="entry name" value="Mycofactocin radical SAM maturase MftC"/>
    <property type="match status" value="1"/>
</dbReference>
<comment type="cofactor">
    <cofactor evidence="1">
        <name>[4Fe-4S] cluster</name>
        <dbReference type="ChEBI" id="CHEBI:49883"/>
    </cofactor>
</comment>
<keyword evidence="7" id="KW-0456">Lyase</keyword>
<evidence type="ECO:0000313" key="10">
    <source>
        <dbReference type="Proteomes" id="UP001303587"/>
    </source>
</evidence>
<dbReference type="Pfam" id="PF04055">
    <property type="entry name" value="Radical_SAM"/>
    <property type="match status" value="1"/>
</dbReference>
<dbReference type="Gene3D" id="3.20.20.70">
    <property type="entry name" value="Aldolase class I"/>
    <property type="match status" value="1"/>
</dbReference>
<dbReference type="GO" id="GO:0016740">
    <property type="term" value="F:transferase activity"/>
    <property type="evidence" value="ECO:0007669"/>
    <property type="project" value="UniProtKB-KW"/>
</dbReference>
<proteinExistence type="predicted"/>
<protein>
    <submittedName>
        <fullName evidence="9">Mycofactocin radical SAM maturase MftC</fullName>
        <ecNumber evidence="9">2.-.-.-</ecNumber>
    </submittedName>
</protein>
<dbReference type="InterPro" id="IPR030894">
    <property type="entry name" value="Ahb_Proteobacteria"/>
</dbReference>
<keyword evidence="4" id="KW-0479">Metal-binding</keyword>
<evidence type="ECO:0000256" key="5">
    <source>
        <dbReference type="ARBA" id="ARBA00023004"/>
    </source>
</evidence>
<dbReference type="InterPro" id="IPR034479">
    <property type="entry name" value="AhbC-like"/>
</dbReference>
<dbReference type="InterPro" id="IPR058240">
    <property type="entry name" value="rSAM_sf"/>
</dbReference>
<dbReference type="PROSITE" id="PS51918">
    <property type="entry name" value="RADICAL_SAM"/>
    <property type="match status" value="1"/>
</dbReference>
<dbReference type="CDD" id="cd01335">
    <property type="entry name" value="Radical_SAM"/>
    <property type="match status" value="1"/>
</dbReference>
<evidence type="ECO:0000256" key="2">
    <source>
        <dbReference type="ARBA" id="ARBA00022485"/>
    </source>
</evidence>
<evidence type="ECO:0000256" key="4">
    <source>
        <dbReference type="ARBA" id="ARBA00022723"/>
    </source>
</evidence>
<dbReference type="Pfam" id="PF13186">
    <property type="entry name" value="SPASM"/>
    <property type="match status" value="1"/>
</dbReference>
<keyword evidence="3" id="KW-0949">S-adenosyl-L-methionine</keyword>
<dbReference type="InterPro" id="IPR006638">
    <property type="entry name" value="Elp3/MiaA/NifB-like_rSAM"/>
</dbReference>
<dbReference type="NCBIfam" id="TIGR04546">
    <property type="entry name" value="rSAM_ahbC_deAc"/>
    <property type="match status" value="1"/>
</dbReference>
<dbReference type="SFLD" id="SFLDG01067">
    <property type="entry name" value="SPASM/twitch_domain_containing"/>
    <property type="match status" value="1"/>
</dbReference>
<dbReference type="NCBIfam" id="TIGR04085">
    <property type="entry name" value="rSAM_more_4Fe4S"/>
    <property type="match status" value="1"/>
</dbReference>
<evidence type="ECO:0000256" key="3">
    <source>
        <dbReference type="ARBA" id="ARBA00022691"/>
    </source>
</evidence>
<feature type="domain" description="Radical SAM core" evidence="8">
    <location>
        <begin position="36"/>
        <end position="252"/>
    </location>
</feature>
<dbReference type="SFLD" id="SFLDS00029">
    <property type="entry name" value="Radical_SAM"/>
    <property type="match status" value="1"/>
</dbReference>
<dbReference type="SUPFAM" id="SSF102114">
    <property type="entry name" value="Radical SAM enzymes"/>
    <property type="match status" value="1"/>
</dbReference>
<dbReference type="PANTHER" id="PTHR11228:SF7">
    <property type="entry name" value="PQQA PEPTIDE CYCLASE"/>
    <property type="match status" value="1"/>
</dbReference>
<dbReference type="RefSeq" id="WP_338103132.1">
    <property type="nucleotide sequence ID" value="NZ_CP131060.1"/>
</dbReference>
<gene>
    <name evidence="9" type="primary">mftC</name>
    <name evidence="9" type="ORF">MsAc7_06260</name>
</gene>
<evidence type="ECO:0000256" key="6">
    <source>
        <dbReference type="ARBA" id="ARBA00023014"/>
    </source>
</evidence>
<dbReference type="PIRSF" id="PIRSF037420">
    <property type="entry name" value="PQQ_syn_pqqE"/>
    <property type="match status" value="1"/>
</dbReference>
<keyword evidence="5" id="KW-0408">Iron</keyword>
<keyword evidence="2" id="KW-0004">4Fe-4S</keyword>
<dbReference type="SFLD" id="SFLDF00543">
    <property type="entry name" value="alternative_heme_biosynthesis"/>
    <property type="match status" value="1"/>
</dbReference>
<dbReference type="GO" id="GO:0051539">
    <property type="term" value="F:4 iron, 4 sulfur cluster binding"/>
    <property type="evidence" value="ECO:0007669"/>
    <property type="project" value="UniProtKB-KW"/>
</dbReference>
<name>A0AA96ZV65_9EURY</name>
<organism evidence="9 10">
    <name type="scientific">Methanolapillus millepedarum</name>
    <dbReference type="NCBI Taxonomy" id="3028296"/>
    <lineage>
        <taxon>Archaea</taxon>
        <taxon>Methanobacteriati</taxon>
        <taxon>Methanobacteriota</taxon>
        <taxon>Stenosarchaea group</taxon>
        <taxon>Methanomicrobia</taxon>
        <taxon>Methanosarcinales</taxon>
        <taxon>Methanosarcinaceae</taxon>
        <taxon>Methanolapillus</taxon>
    </lineage>
</organism>
<dbReference type="GeneID" id="89229741"/>
<dbReference type="SFLD" id="SFLDG01385">
    <property type="entry name" value="heme_carboxy_lyase_like"/>
    <property type="match status" value="1"/>
</dbReference>
<dbReference type="InterPro" id="IPR023885">
    <property type="entry name" value="4Fe4S-binding_SPASM_dom"/>
</dbReference>
<keyword evidence="10" id="KW-1185">Reference proteome</keyword>
<evidence type="ECO:0000256" key="7">
    <source>
        <dbReference type="ARBA" id="ARBA00023239"/>
    </source>
</evidence>
<keyword evidence="9" id="KW-0808">Transferase</keyword>
<dbReference type="InterPro" id="IPR013785">
    <property type="entry name" value="Aldolase_TIM"/>
</dbReference>
<dbReference type="GO" id="GO:0006783">
    <property type="term" value="P:heme biosynthetic process"/>
    <property type="evidence" value="ECO:0007669"/>
    <property type="project" value="TreeGrafter"/>
</dbReference>
<dbReference type="EMBL" id="CP131060">
    <property type="protein sequence ID" value="WNY25086.1"/>
    <property type="molecule type" value="Genomic_DNA"/>
</dbReference>
<dbReference type="SFLD" id="SFLDG01386">
    <property type="entry name" value="main_SPASM_domain-containing"/>
    <property type="match status" value="1"/>
</dbReference>
<evidence type="ECO:0000259" key="8">
    <source>
        <dbReference type="PROSITE" id="PS51918"/>
    </source>
</evidence>
<evidence type="ECO:0000313" key="9">
    <source>
        <dbReference type="EMBL" id="WNY25086.1"/>
    </source>
</evidence>
<dbReference type="GO" id="GO:0046872">
    <property type="term" value="F:metal ion binding"/>
    <property type="evidence" value="ECO:0007669"/>
    <property type="project" value="UniProtKB-KW"/>
</dbReference>
<dbReference type="SMART" id="SM00729">
    <property type="entry name" value="Elp3"/>
    <property type="match status" value="1"/>
</dbReference>
<evidence type="ECO:0000256" key="1">
    <source>
        <dbReference type="ARBA" id="ARBA00001966"/>
    </source>
</evidence>
<dbReference type="InterPro" id="IPR017200">
    <property type="entry name" value="PqqE-like"/>
</dbReference>